<feature type="domain" description="Transposase IS110-like N-terminal" evidence="1">
    <location>
        <begin position="8"/>
        <end position="166"/>
    </location>
</feature>
<dbReference type="OrthoDB" id="1642002at2"/>
<dbReference type="InterPro" id="IPR002525">
    <property type="entry name" value="Transp_IS110-like_N"/>
</dbReference>
<dbReference type="Pfam" id="PF02371">
    <property type="entry name" value="Transposase_20"/>
    <property type="match status" value="1"/>
</dbReference>
<evidence type="ECO:0000259" key="1">
    <source>
        <dbReference type="Pfam" id="PF01548"/>
    </source>
</evidence>
<protein>
    <submittedName>
        <fullName evidence="3">Transposase IS116/IS110/IS902 family protein</fullName>
    </submittedName>
</protein>
<dbReference type="PANTHER" id="PTHR33055">
    <property type="entry name" value="TRANSPOSASE FOR INSERTION SEQUENCE ELEMENT IS1111A"/>
    <property type="match status" value="1"/>
</dbReference>
<dbReference type="InterPro" id="IPR003346">
    <property type="entry name" value="Transposase_20"/>
</dbReference>
<proteinExistence type="predicted"/>
<dbReference type="Proteomes" id="UP000294743">
    <property type="component" value="Unassembled WGS sequence"/>
</dbReference>
<keyword evidence="4" id="KW-1185">Reference proteome</keyword>
<accession>A0A4R7ZEG9</accession>
<dbReference type="NCBIfam" id="NF033542">
    <property type="entry name" value="transpos_IS110"/>
    <property type="match status" value="1"/>
</dbReference>
<dbReference type="PANTHER" id="PTHR33055:SF13">
    <property type="entry name" value="TRANSPOSASE"/>
    <property type="match status" value="1"/>
</dbReference>
<evidence type="ECO:0000313" key="3">
    <source>
        <dbReference type="EMBL" id="TDW07420.1"/>
    </source>
</evidence>
<gene>
    <name evidence="3" type="ORF">EDD63_1891</name>
</gene>
<dbReference type="GO" id="GO:0004803">
    <property type="term" value="F:transposase activity"/>
    <property type="evidence" value="ECO:0007669"/>
    <property type="project" value="InterPro"/>
</dbReference>
<dbReference type="EMBL" id="SODD01000089">
    <property type="protein sequence ID" value="TDW07420.1"/>
    <property type="molecule type" value="Genomic_DNA"/>
</dbReference>
<sequence>MQNYSVFVGIDASQNKHDFSVMNSSLSILNNKKKVTFDNTLQGYQKFIDTVTTIEPDLSKVLFGLEVTGVYGDGLFDRLKLNGLNVIMIRPESVKKYRDYIGLPKTDKLDAKCITEILARGEAKAVSEKKKEYDELKTLTHRRSSLSKTLTQEKNRLNAKVVKFFPELLHVFKSGHNTLRAIFSSYSTPYSIINADKDELLLLIQSASKKHYGLDKMNALISASKNSIVTHTILSEEDTFTIQSLLESVIYLEGKLRELDKRIESKLESFPLYKIILSFTGCGKLSAATIIAELGDITRFNKASQIVKFAGIFGDNSESGTSVNRRGRMAKKGSRDLRHALYMIAEFARRNNPILKDVFNRKKNGDRKRHILAVNALTNKICAILFSIMRNESVFVIQHRDLMRIPEVTRAEFFQNIETEFSSSTRKKIYKFEDEFGEIHDFVYRSARVAETV</sequence>
<reference evidence="3 4" key="1">
    <citation type="submission" date="2019-03" db="EMBL/GenBank/DDBJ databases">
        <title>Genomic Encyclopedia of Type Strains, Phase IV (KMG-IV): sequencing the most valuable type-strain genomes for metagenomic binning, comparative biology and taxonomic classification.</title>
        <authorList>
            <person name="Goeker M."/>
        </authorList>
    </citation>
    <scope>NUCLEOTIDE SEQUENCE [LARGE SCALE GENOMIC DNA]</scope>
    <source>
        <strain evidence="3 4">DSM 28867</strain>
    </source>
</reference>
<evidence type="ECO:0000259" key="2">
    <source>
        <dbReference type="Pfam" id="PF02371"/>
    </source>
</evidence>
<organism evidence="3 4">
    <name type="scientific">Breznakia blatticola</name>
    <dbReference type="NCBI Taxonomy" id="1754012"/>
    <lineage>
        <taxon>Bacteria</taxon>
        <taxon>Bacillati</taxon>
        <taxon>Bacillota</taxon>
        <taxon>Erysipelotrichia</taxon>
        <taxon>Erysipelotrichales</taxon>
        <taxon>Erysipelotrichaceae</taxon>
        <taxon>Breznakia</taxon>
    </lineage>
</organism>
<dbReference type="Pfam" id="PF01548">
    <property type="entry name" value="DEDD_Tnp_IS110"/>
    <property type="match status" value="1"/>
</dbReference>
<dbReference type="RefSeq" id="WP_134171450.1">
    <property type="nucleotide sequence ID" value="NZ_SODD01000089.1"/>
</dbReference>
<dbReference type="GO" id="GO:0006313">
    <property type="term" value="P:DNA transposition"/>
    <property type="evidence" value="ECO:0007669"/>
    <property type="project" value="InterPro"/>
</dbReference>
<dbReference type="GO" id="GO:0003677">
    <property type="term" value="F:DNA binding"/>
    <property type="evidence" value="ECO:0007669"/>
    <property type="project" value="InterPro"/>
</dbReference>
<evidence type="ECO:0000313" key="4">
    <source>
        <dbReference type="Proteomes" id="UP000294743"/>
    </source>
</evidence>
<comment type="caution">
    <text evidence="3">The sequence shown here is derived from an EMBL/GenBank/DDBJ whole genome shotgun (WGS) entry which is preliminary data.</text>
</comment>
<name>A0A4R7ZEG9_9FIRM</name>
<dbReference type="AlphaFoldDB" id="A0A4R7ZEG9"/>
<dbReference type="InterPro" id="IPR047650">
    <property type="entry name" value="Transpos_IS110"/>
</dbReference>
<feature type="domain" description="Transposase IS116/IS110/IS902 C-terminal" evidence="2">
    <location>
        <begin position="274"/>
        <end position="357"/>
    </location>
</feature>